<dbReference type="InterPro" id="IPR012807">
    <property type="entry name" value="Anti-sigma_ChrR"/>
</dbReference>
<sequence>MNMTDTIKHHLTPEILMAYSAGTLPEAFGLIVATHVSMCDTCRSDLDSYDAVGGVVMEDAKLANVSDDAFAATMKLISSGDSTPLTPRRSSGTLPSPLQDYVGGDLDQIKWKPLGMGVKQAILPTSKAATARLLYIPAGAAVPDHGHNGTEMTLVLQGAFVDEDDRFARGDVEVANEDLEHTPIADVGEDCICLAVTDAPLKFNAFLPRLAQRFLRI</sequence>
<dbReference type="EMBL" id="MLCB01000079">
    <property type="protein sequence ID" value="OJI94863.1"/>
    <property type="molecule type" value="Genomic_DNA"/>
</dbReference>
<dbReference type="InterPro" id="IPR041916">
    <property type="entry name" value="Anti_sigma_zinc_sf"/>
</dbReference>
<dbReference type="Gene3D" id="1.10.10.1320">
    <property type="entry name" value="Anti-sigma factor, zinc-finger domain"/>
    <property type="match status" value="1"/>
</dbReference>
<proteinExistence type="predicted"/>
<keyword evidence="3" id="KW-1185">Reference proteome</keyword>
<accession>A0A1L9P0A5</accession>
<feature type="domain" description="ChrR-like cupin" evidence="1">
    <location>
        <begin position="105"/>
        <end position="195"/>
    </location>
</feature>
<gene>
    <name evidence="2" type="primary">chrR</name>
    <name evidence="2" type="ORF">PFRI_08950</name>
</gene>
<name>A0A1L9P0A5_9RHOB</name>
<dbReference type="Proteomes" id="UP000184514">
    <property type="component" value="Unassembled WGS sequence"/>
</dbReference>
<dbReference type="InterPro" id="IPR011051">
    <property type="entry name" value="RmlC_Cupin_sf"/>
</dbReference>
<dbReference type="Gene3D" id="2.60.120.10">
    <property type="entry name" value="Jelly Rolls"/>
    <property type="match status" value="1"/>
</dbReference>
<dbReference type="InterPro" id="IPR025979">
    <property type="entry name" value="ChrR-like_cupin_dom"/>
</dbReference>
<evidence type="ECO:0000313" key="2">
    <source>
        <dbReference type="EMBL" id="OJI94863.1"/>
    </source>
</evidence>
<dbReference type="NCBIfam" id="TIGR02451">
    <property type="entry name" value="anti_sig_ChrR"/>
    <property type="match status" value="1"/>
</dbReference>
<comment type="caution">
    <text evidence="2">The sequence shown here is derived from an EMBL/GenBank/DDBJ whole genome shotgun (WGS) entry which is preliminary data.</text>
</comment>
<dbReference type="SUPFAM" id="SSF51182">
    <property type="entry name" value="RmlC-like cupins"/>
    <property type="match status" value="1"/>
</dbReference>
<protein>
    <submittedName>
        <fullName evidence="2">Anti-sigma-E factor ChrR</fullName>
    </submittedName>
</protein>
<evidence type="ECO:0000313" key="3">
    <source>
        <dbReference type="Proteomes" id="UP000184514"/>
    </source>
</evidence>
<organism evidence="2 3">
    <name type="scientific">Planktotalea frisia</name>
    <dbReference type="NCBI Taxonomy" id="696762"/>
    <lineage>
        <taxon>Bacteria</taxon>
        <taxon>Pseudomonadati</taxon>
        <taxon>Pseudomonadota</taxon>
        <taxon>Alphaproteobacteria</taxon>
        <taxon>Rhodobacterales</taxon>
        <taxon>Paracoccaceae</taxon>
        <taxon>Planktotalea</taxon>
    </lineage>
</organism>
<evidence type="ECO:0000259" key="1">
    <source>
        <dbReference type="Pfam" id="PF12973"/>
    </source>
</evidence>
<dbReference type="InterPro" id="IPR014710">
    <property type="entry name" value="RmlC-like_jellyroll"/>
</dbReference>
<dbReference type="Pfam" id="PF12973">
    <property type="entry name" value="Cupin_7"/>
    <property type="match status" value="1"/>
</dbReference>
<dbReference type="CDD" id="cd20301">
    <property type="entry name" value="cupin_ChrR"/>
    <property type="match status" value="1"/>
</dbReference>
<dbReference type="AlphaFoldDB" id="A0A1L9P0A5"/>
<dbReference type="STRING" id="696762.PFRI_08950"/>
<reference evidence="2 3" key="1">
    <citation type="submission" date="2016-10" db="EMBL/GenBank/DDBJ databases">
        <title>Genome sequence of Planktotalea frisia SH6-1.</title>
        <authorList>
            <person name="Poehlein A."/>
            <person name="Bakenhus I."/>
            <person name="Voget S."/>
            <person name="Brinkhoff T."/>
            <person name="Simon M."/>
        </authorList>
    </citation>
    <scope>NUCLEOTIDE SEQUENCE [LARGE SCALE GENOMIC DNA]</scope>
    <source>
        <strain evidence="2 3">SH6-1</strain>
    </source>
</reference>